<comment type="caution">
    <text evidence="2">The sequence shown here is derived from an EMBL/GenBank/DDBJ whole genome shotgun (WGS) entry which is preliminary data.</text>
</comment>
<evidence type="ECO:0000313" key="2">
    <source>
        <dbReference type="EMBL" id="KAL2863925.1"/>
    </source>
</evidence>
<reference evidence="2 3" key="1">
    <citation type="submission" date="2024-07" db="EMBL/GenBank/DDBJ databases">
        <title>Section-level genome sequencing and comparative genomics of Aspergillus sections Usti and Cavernicolus.</title>
        <authorList>
            <consortium name="Lawrence Berkeley National Laboratory"/>
            <person name="Nybo J.L."/>
            <person name="Vesth T.C."/>
            <person name="Theobald S."/>
            <person name="Frisvad J.C."/>
            <person name="Larsen T.O."/>
            <person name="Kjaerboelling I."/>
            <person name="Rothschild-Mancinelli K."/>
            <person name="Lyhne E.K."/>
            <person name="Kogle M.E."/>
            <person name="Barry K."/>
            <person name="Clum A."/>
            <person name="Na H."/>
            <person name="Ledsgaard L."/>
            <person name="Lin J."/>
            <person name="Lipzen A."/>
            <person name="Kuo A."/>
            <person name="Riley R."/>
            <person name="Mondo S."/>
            <person name="Labutti K."/>
            <person name="Haridas S."/>
            <person name="Pangalinan J."/>
            <person name="Salamov A.A."/>
            <person name="Simmons B.A."/>
            <person name="Magnuson J.K."/>
            <person name="Chen J."/>
            <person name="Drula E."/>
            <person name="Henrissat B."/>
            <person name="Wiebenga A."/>
            <person name="Lubbers R.J."/>
            <person name="Gomes A.C."/>
            <person name="Macurrencykelacurrency M.R."/>
            <person name="Stajich J."/>
            <person name="Grigoriev I.V."/>
            <person name="Mortensen U.H."/>
            <person name="De Vries R.P."/>
            <person name="Baker S.E."/>
            <person name="Andersen M.R."/>
        </authorList>
    </citation>
    <scope>NUCLEOTIDE SEQUENCE [LARGE SCALE GENOMIC DNA]</scope>
    <source>
        <strain evidence="2 3">CBS 449.75</strain>
    </source>
</reference>
<keyword evidence="1" id="KW-0812">Transmembrane</keyword>
<organism evidence="2 3">
    <name type="scientific">Aspergillus lucknowensis</name>
    <dbReference type="NCBI Taxonomy" id="176173"/>
    <lineage>
        <taxon>Eukaryota</taxon>
        <taxon>Fungi</taxon>
        <taxon>Dikarya</taxon>
        <taxon>Ascomycota</taxon>
        <taxon>Pezizomycotina</taxon>
        <taxon>Eurotiomycetes</taxon>
        <taxon>Eurotiomycetidae</taxon>
        <taxon>Eurotiales</taxon>
        <taxon>Aspergillaceae</taxon>
        <taxon>Aspergillus</taxon>
        <taxon>Aspergillus subgen. Nidulantes</taxon>
    </lineage>
</organism>
<evidence type="ECO:0000256" key="1">
    <source>
        <dbReference type="SAM" id="Phobius"/>
    </source>
</evidence>
<dbReference type="Proteomes" id="UP001610432">
    <property type="component" value="Unassembled WGS sequence"/>
</dbReference>
<evidence type="ECO:0000313" key="3">
    <source>
        <dbReference type="Proteomes" id="UP001610432"/>
    </source>
</evidence>
<accession>A0ABR4LHF9</accession>
<feature type="transmembrane region" description="Helical" evidence="1">
    <location>
        <begin position="51"/>
        <end position="68"/>
    </location>
</feature>
<keyword evidence="1" id="KW-0472">Membrane</keyword>
<keyword evidence="3" id="KW-1185">Reference proteome</keyword>
<dbReference type="EMBL" id="JBFXLQ010000046">
    <property type="protein sequence ID" value="KAL2863925.1"/>
    <property type="molecule type" value="Genomic_DNA"/>
</dbReference>
<dbReference type="GeneID" id="98141036"/>
<sequence length="148" mass="16418">MLSLIISSLFFSPIFFFFLDSPRIAPFNVSPPPHAHQTFFLVVCLGGAPKVSLPLFTAFLEILAFSFLDGNHQTRQCRSLEPPLIRWSVNVKKQEGKVQAGGVRSRNWTQEIRSPSREPDGKLETPQPLTGLHYCQGACGASILHALV</sequence>
<protein>
    <submittedName>
        <fullName evidence="2">Uncharacterized protein</fullName>
    </submittedName>
</protein>
<gene>
    <name evidence="2" type="ORF">BJX67DRAFT_232920</name>
</gene>
<keyword evidence="1" id="KW-1133">Transmembrane helix</keyword>
<dbReference type="RefSeq" id="XP_070882904.1">
    <property type="nucleotide sequence ID" value="XM_071025964.1"/>
</dbReference>
<name>A0ABR4LHF9_9EURO</name>
<proteinExistence type="predicted"/>